<dbReference type="PRINTS" id="PR00081">
    <property type="entry name" value="GDHRDH"/>
</dbReference>
<evidence type="ECO:0000313" key="1">
    <source>
        <dbReference type="EMBL" id="MBN7797949.1"/>
    </source>
</evidence>
<protein>
    <submittedName>
        <fullName evidence="1">SDR family NAD(P)-dependent oxidoreductase</fullName>
    </submittedName>
</protein>
<keyword evidence="2" id="KW-1185">Reference proteome</keyword>
<evidence type="ECO:0000313" key="2">
    <source>
        <dbReference type="Proteomes" id="UP000664303"/>
    </source>
</evidence>
<dbReference type="Gene3D" id="3.30.530.20">
    <property type="match status" value="1"/>
</dbReference>
<dbReference type="SUPFAM" id="SSF51735">
    <property type="entry name" value="NAD(P)-binding Rossmann-fold domains"/>
    <property type="match status" value="1"/>
</dbReference>
<dbReference type="SUPFAM" id="SSF55961">
    <property type="entry name" value="Bet v1-like"/>
    <property type="match status" value="1"/>
</dbReference>
<dbReference type="PANTHER" id="PTHR44656">
    <property type="entry name" value="DEHYDROGENASE/REDUCTASE SDR FAMILY MEMBER 12"/>
    <property type="match status" value="1"/>
</dbReference>
<dbReference type="InterPro" id="IPR019587">
    <property type="entry name" value="Polyketide_cyclase/dehydratase"/>
</dbReference>
<sequence>MIELHEKFEVDRPRAEVFAYLRDFRSAAEWDHTTRSARKATPGPVDVGSRFDLVCKLPLGTIDIEYTVTHLEPGRALTLQGQSRLFAVTDVIHFSDTATGCHIDYRAHFAFHGPLAALEPAMRNGMARMGRKAVAGMRRALQDDFPPPAAASDTRRADAWLVPGVALFSSAGYRRGRKRWNPVSAWMGDKHALITGASSGLGYATALELARTGAALTLVIRDEAKAQPLVAALRRETGNEHIYVELADLRLMREVDALVQRLTLRDRPIDILVNNAGALFTQWGQTDEGLEQSFALLLLAPYRLTRGLKPLLRQAPAPRVINVVSGGMYSQRLEVGRLQAGSDGYSGAETYARAKRALMVLTEQWAADWAREGIVVNAMHPGWADTPGVAKSLPGFRKLTRRILRSPDQGADTIVWLARATEAGKVSGQLFLDREPRPTHLLARTQESPGERAALREYMEAVF</sequence>
<dbReference type="CDD" id="cd08865">
    <property type="entry name" value="SRPBCC_10"/>
    <property type="match status" value="1"/>
</dbReference>
<dbReference type="InterPro" id="IPR002347">
    <property type="entry name" value="SDR_fam"/>
</dbReference>
<dbReference type="Proteomes" id="UP000664303">
    <property type="component" value="Unassembled WGS sequence"/>
</dbReference>
<comment type="caution">
    <text evidence="1">The sequence shown here is derived from an EMBL/GenBank/DDBJ whole genome shotgun (WGS) entry which is preliminary data.</text>
</comment>
<reference evidence="1" key="1">
    <citation type="submission" date="2021-02" db="EMBL/GenBank/DDBJ databases">
        <title>PHA producing bacteria isolated from coastal sediment in Guangdong, Shenzhen.</title>
        <authorList>
            <person name="Zheng W."/>
            <person name="Yu S."/>
            <person name="Huang Y."/>
        </authorList>
    </citation>
    <scope>NUCLEOTIDE SEQUENCE</scope>
    <source>
        <strain evidence="1">TN14-10</strain>
    </source>
</reference>
<proteinExistence type="predicted"/>
<dbReference type="Pfam" id="PF10604">
    <property type="entry name" value="Polyketide_cyc2"/>
    <property type="match status" value="1"/>
</dbReference>
<dbReference type="PANTHER" id="PTHR44656:SF7">
    <property type="entry name" value="DEHYDROGENASE_REDUCTASE SDR FAMILY MEMBER 12"/>
    <property type="match status" value="1"/>
</dbReference>
<dbReference type="InterPro" id="IPR036291">
    <property type="entry name" value="NAD(P)-bd_dom_sf"/>
</dbReference>
<dbReference type="AlphaFoldDB" id="A0A939DH22"/>
<accession>A0A939DH22</accession>
<dbReference type="EMBL" id="JAFKCZ010000011">
    <property type="protein sequence ID" value="MBN7797949.1"/>
    <property type="molecule type" value="Genomic_DNA"/>
</dbReference>
<dbReference type="InterPro" id="IPR052992">
    <property type="entry name" value="SDR_member_12"/>
</dbReference>
<name>A0A939DH22_9GAMM</name>
<dbReference type="RefSeq" id="WP_206561398.1">
    <property type="nucleotide sequence ID" value="NZ_JAFKCZ010000011.1"/>
</dbReference>
<dbReference type="Gene3D" id="3.40.50.720">
    <property type="entry name" value="NAD(P)-binding Rossmann-like Domain"/>
    <property type="match status" value="1"/>
</dbReference>
<dbReference type="InterPro" id="IPR023393">
    <property type="entry name" value="START-like_dom_sf"/>
</dbReference>
<gene>
    <name evidence="1" type="ORF">JYP50_15165</name>
</gene>
<dbReference type="Pfam" id="PF00106">
    <property type="entry name" value="adh_short"/>
    <property type="match status" value="1"/>
</dbReference>
<organism evidence="1 2">
    <name type="scientific">Parahaliea mediterranea</name>
    <dbReference type="NCBI Taxonomy" id="651086"/>
    <lineage>
        <taxon>Bacteria</taxon>
        <taxon>Pseudomonadati</taxon>
        <taxon>Pseudomonadota</taxon>
        <taxon>Gammaproteobacteria</taxon>
        <taxon>Cellvibrionales</taxon>
        <taxon>Halieaceae</taxon>
        <taxon>Parahaliea</taxon>
    </lineage>
</organism>